<dbReference type="NCBIfam" id="NF002138">
    <property type="entry name" value="PRK00977.1-2"/>
    <property type="match status" value="1"/>
</dbReference>
<dbReference type="GO" id="GO:0005829">
    <property type="term" value="C:cytosol"/>
    <property type="evidence" value="ECO:0007669"/>
    <property type="project" value="TreeGrafter"/>
</dbReference>
<comment type="subcellular location">
    <subcellularLocation>
        <location evidence="6">Cytoplasm</location>
    </subcellularLocation>
</comment>
<evidence type="ECO:0000256" key="3">
    <source>
        <dbReference type="ARBA" id="ARBA00022722"/>
    </source>
</evidence>
<evidence type="ECO:0000313" key="7">
    <source>
        <dbReference type="EMBL" id="AYC29540.1"/>
    </source>
</evidence>
<name>A0A385YT97_9BACL</name>
<dbReference type="SUPFAM" id="SSF116842">
    <property type="entry name" value="XseB-like"/>
    <property type="match status" value="1"/>
</dbReference>
<dbReference type="PIRSF" id="PIRSF006488">
    <property type="entry name" value="Exonuc_VII_S"/>
    <property type="match status" value="1"/>
</dbReference>
<organism evidence="7 8">
    <name type="scientific">Paenisporosarcina cavernae</name>
    <dbReference type="NCBI Taxonomy" id="2320858"/>
    <lineage>
        <taxon>Bacteria</taxon>
        <taxon>Bacillati</taxon>
        <taxon>Bacillota</taxon>
        <taxon>Bacilli</taxon>
        <taxon>Bacillales</taxon>
        <taxon>Caryophanaceae</taxon>
        <taxon>Paenisporosarcina</taxon>
    </lineage>
</organism>
<dbReference type="AlphaFoldDB" id="A0A385YT97"/>
<dbReference type="EMBL" id="CP032418">
    <property type="protein sequence ID" value="AYC29540.1"/>
    <property type="molecule type" value="Genomic_DNA"/>
</dbReference>
<protein>
    <recommendedName>
        <fullName evidence="6">Exodeoxyribonuclease 7 small subunit</fullName>
        <ecNumber evidence="6">3.1.11.6</ecNumber>
    </recommendedName>
    <alternativeName>
        <fullName evidence="6">Exodeoxyribonuclease VII small subunit</fullName>
        <shortName evidence="6">Exonuclease VII small subunit</shortName>
    </alternativeName>
</protein>
<dbReference type="InterPro" id="IPR003761">
    <property type="entry name" value="Exonuc_VII_S"/>
</dbReference>
<dbReference type="EC" id="3.1.11.6" evidence="6"/>
<keyword evidence="5 6" id="KW-0269">Exonuclease</keyword>
<evidence type="ECO:0000256" key="6">
    <source>
        <dbReference type="HAMAP-Rule" id="MF_00337"/>
    </source>
</evidence>
<dbReference type="HAMAP" id="MF_00337">
    <property type="entry name" value="Exonuc_7_S"/>
    <property type="match status" value="1"/>
</dbReference>
<dbReference type="PANTHER" id="PTHR34137">
    <property type="entry name" value="EXODEOXYRIBONUCLEASE 7 SMALL SUBUNIT"/>
    <property type="match status" value="1"/>
</dbReference>
<dbReference type="Gene3D" id="1.10.287.1040">
    <property type="entry name" value="Exonuclease VII, small subunit"/>
    <property type="match status" value="1"/>
</dbReference>
<comment type="similarity">
    <text evidence="1 6">Belongs to the XseB family.</text>
</comment>
<dbReference type="RefSeq" id="WP_119883280.1">
    <property type="nucleotide sequence ID" value="NZ_CP032418.1"/>
</dbReference>
<keyword evidence="4 6" id="KW-0378">Hydrolase</keyword>
<dbReference type="Proteomes" id="UP000265725">
    <property type="component" value="Chromosome"/>
</dbReference>
<dbReference type="PANTHER" id="PTHR34137:SF1">
    <property type="entry name" value="EXODEOXYRIBONUCLEASE 7 SMALL SUBUNIT"/>
    <property type="match status" value="1"/>
</dbReference>
<sequence length="81" mass="9198">MATKNTTFDEAMKQLEEVVRQLESGDAPLEQAIDLYKKGMELSAICQQKLQSAEKQLVTMIDEDGNEQQFSIEQTEKDDQS</sequence>
<dbReference type="Pfam" id="PF02609">
    <property type="entry name" value="Exonuc_VII_S"/>
    <property type="match status" value="1"/>
</dbReference>
<dbReference type="GO" id="GO:0009318">
    <property type="term" value="C:exodeoxyribonuclease VII complex"/>
    <property type="evidence" value="ECO:0007669"/>
    <property type="project" value="UniProtKB-UniRule"/>
</dbReference>
<dbReference type="GO" id="GO:0008855">
    <property type="term" value="F:exodeoxyribonuclease VII activity"/>
    <property type="evidence" value="ECO:0007669"/>
    <property type="project" value="UniProtKB-UniRule"/>
</dbReference>
<gene>
    <name evidence="6" type="primary">xseB</name>
    <name evidence="7" type="ORF">D3873_06445</name>
</gene>
<evidence type="ECO:0000256" key="5">
    <source>
        <dbReference type="ARBA" id="ARBA00022839"/>
    </source>
</evidence>
<comment type="catalytic activity">
    <reaction evidence="6">
        <text>Exonucleolytic cleavage in either 5'- to 3'- or 3'- to 5'-direction to yield nucleoside 5'-phosphates.</text>
        <dbReference type="EC" id="3.1.11.6"/>
    </reaction>
</comment>
<keyword evidence="8" id="KW-1185">Reference proteome</keyword>
<dbReference type="GO" id="GO:0006308">
    <property type="term" value="P:DNA catabolic process"/>
    <property type="evidence" value="ECO:0007669"/>
    <property type="project" value="UniProtKB-UniRule"/>
</dbReference>
<evidence type="ECO:0000256" key="2">
    <source>
        <dbReference type="ARBA" id="ARBA00022490"/>
    </source>
</evidence>
<dbReference type="InterPro" id="IPR037004">
    <property type="entry name" value="Exonuc_VII_ssu_sf"/>
</dbReference>
<dbReference type="NCBIfam" id="TIGR01280">
    <property type="entry name" value="xseB"/>
    <property type="match status" value="1"/>
</dbReference>
<keyword evidence="2 6" id="KW-0963">Cytoplasm</keyword>
<dbReference type="OrthoDB" id="9798666at2"/>
<accession>A0A385YT97</accession>
<comment type="subunit">
    <text evidence="6">Heterooligomer composed of large and small subunits.</text>
</comment>
<evidence type="ECO:0000256" key="1">
    <source>
        <dbReference type="ARBA" id="ARBA00009998"/>
    </source>
</evidence>
<evidence type="ECO:0000256" key="4">
    <source>
        <dbReference type="ARBA" id="ARBA00022801"/>
    </source>
</evidence>
<keyword evidence="3 6" id="KW-0540">Nuclease</keyword>
<proteinExistence type="inferred from homology"/>
<reference evidence="8" key="1">
    <citation type="submission" date="2018-09" db="EMBL/GenBank/DDBJ databases">
        <authorList>
            <person name="Zhu H."/>
        </authorList>
    </citation>
    <scope>NUCLEOTIDE SEQUENCE [LARGE SCALE GENOMIC DNA]</scope>
    <source>
        <strain evidence="8">K2R23-3</strain>
    </source>
</reference>
<evidence type="ECO:0000313" key="8">
    <source>
        <dbReference type="Proteomes" id="UP000265725"/>
    </source>
</evidence>
<comment type="function">
    <text evidence="6">Bidirectionally degrades single-stranded DNA into large acid-insoluble oligonucleotides, which are then degraded further into small acid-soluble oligonucleotides.</text>
</comment>
<dbReference type="KEGG" id="paek:D3873_06445"/>